<dbReference type="InterPro" id="IPR036291">
    <property type="entry name" value="NAD(P)-bd_dom_sf"/>
</dbReference>
<accession>A0A382IXR2</accession>
<feature type="domain" description="NAD-dependent epimerase/dehydratase" evidence="5">
    <location>
        <begin position="33"/>
        <end position="272"/>
    </location>
</feature>
<organism evidence="6">
    <name type="scientific">marine metagenome</name>
    <dbReference type="NCBI Taxonomy" id="408172"/>
    <lineage>
        <taxon>unclassified sequences</taxon>
        <taxon>metagenomes</taxon>
        <taxon>ecological metagenomes</taxon>
    </lineage>
</organism>
<dbReference type="Pfam" id="PF01370">
    <property type="entry name" value="Epimerase"/>
    <property type="match status" value="1"/>
</dbReference>
<dbReference type="PANTHER" id="PTHR43078">
    <property type="entry name" value="UDP-GLUCURONIC ACID DECARBOXYLASE-RELATED"/>
    <property type="match status" value="1"/>
</dbReference>
<dbReference type="PANTHER" id="PTHR43078:SF6">
    <property type="entry name" value="UDP-GLUCURONIC ACID DECARBOXYLASE 1"/>
    <property type="match status" value="1"/>
</dbReference>
<dbReference type="InterPro" id="IPR044516">
    <property type="entry name" value="UXS-like"/>
</dbReference>
<reference evidence="6" key="1">
    <citation type="submission" date="2018-05" db="EMBL/GenBank/DDBJ databases">
        <authorList>
            <person name="Lanie J.A."/>
            <person name="Ng W.-L."/>
            <person name="Kazmierczak K.M."/>
            <person name="Andrzejewski T.M."/>
            <person name="Davidsen T.M."/>
            <person name="Wayne K.J."/>
            <person name="Tettelin H."/>
            <person name="Glass J.I."/>
            <person name="Rusch D."/>
            <person name="Podicherti R."/>
            <person name="Tsui H.-C.T."/>
            <person name="Winkler M.E."/>
        </authorList>
    </citation>
    <scope>NUCLEOTIDE SEQUENCE</scope>
</reference>
<evidence type="ECO:0000256" key="4">
    <source>
        <dbReference type="ARBA" id="ARBA00023239"/>
    </source>
</evidence>
<dbReference type="AlphaFoldDB" id="A0A382IXR2"/>
<dbReference type="Gene3D" id="3.40.50.720">
    <property type="entry name" value="NAD(P)-binding Rossmann-like Domain"/>
    <property type="match status" value="1"/>
</dbReference>
<dbReference type="SUPFAM" id="SSF51735">
    <property type="entry name" value="NAD(P)-binding Rossmann-fold domains"/>
    <property type="match status" value="1"/>
</dbReference>
<keyword evidence="3" id="KW-0520">NAD</keyword>
<dbReference type="InterPro" id="IPR001509">
    <property type="entry name" value="Epimerase_deHydtase"/>
</dbReference>
<keyword evidence="2" id="KW-0210">Decarboxylase</keyword>
<evidence type="ECO:0000259" key="5">
    <source>
        <dbReference type="Pfam" id="PF01370"/>
    </source>
</evidence>
<protein>
    <recommendedName>
        <fullName evidence="5">NAD-dependent epimerase/dehydratase domain-containing protein</fullName>
    </recommendedName>
</protein>
<dbReference type="GO" id="GO:0042732">
    <property type="term" value="P:D-xylose metabolic process"/>
    <property type="evidence" value="ECO:0007669"/>
    <property type="project" value="InterPro"/>
</dbReference>
<evidence type="ECO:0000256" key="1">
    <source>
        <dbReference type="ARBA" id="ARBA00001911"/>
    </source>
</evidence>
<dbReference type="GO" id="GO:0048040">
    <property type="term" value="F:UDP-glucuronate decarboxylase activity"/>
    <property type="evidence" value="ECO:0007669"/>
    <property type="project" value="TreeGrafter"/>
</dbReference>
<evidence type="ECO:0000256" key="2">
    <source>
        <dbReference type="ARBA" id="ARBA00022793"/>
    </source>
</evidence>
<name>A0A382IXR2_9ZZZZ</name>
<keyword evidence="4" id="KW-0456">Lyase</keyword>
<evidence type="ECO:0000256" key="3">
    <source>
        <dbReference type="ARBA" id="ARBA00023027"/>
    </source>
</evidence>
<sequence>MEQSSTQIIQNDIEIIVNDIKEFSDKMENKKFLVVGGRGFIGTYFVKVLDKLNQYLKTPMEITVIDNLITAKDKNVYQDSNINFLEEDISKEIKYSGELDYIIHAASIASPPYYRKYPLKTVDVNYQGTRNLLELSKEKKVDGMLFLSTSEIYGDPDVIPTPESYWGNVSCIGPRACYDESKRLAETVSILYKQIFQVPVKIVRPFNVYGPFLNLDDGRMIPDFMKNAINDSKIVIHSDGSPTRSFCYITDAIRAFFRVLMLAPSGSICNVGNDKEEISVKNTAELIKK</sequence>
<dbReference type="EMBL" id="UINC01070398">
    <property type="protein sequence ID" value="SVC04520.1"/>
    <property type="molecule type" value="Genomic_DNA"/>
</dbReference>
<dbReference type="GO" id="GO:0070403">
    <property type="term" value="F:NAD+ binding"/>
    <property type="evidence" value="ECO:0007669"/>
    <property type="project" value="InterPro"/>
</dbReference>
<evidence type="ECO:0000313" key="6">
    <source>
        <dbReference type="EMBL" id="SVC04520.1"/>
    </source>
</evidence>
<dbReference type="GO" id="GO:0005737">
    <property type="term" value="C:cytoplasm"/>
    <property type="evidence" value="ECO:0007669"/>
    <property type="project" value="TreeGrafter"/>
</dbReference>
<proteinExistence type="predicted"/>
<gene>
    <name evidence="6" type="ORF">METZ01_LOCUS257374</name>
</gene>
<comment type="cofactor">
    <cofactor evidence="1">
        <name>NAD(+)</name>
        <dbReference type="ChEBI" id="CHEBI:57540"/>
    </cofactor>
</comment>
<feature type="non-terminal residue" evidence="6">
    <location>
        <position position="289"/>
    </location>
</feature>